<evidence type="ECO:0000313" key="1">
    <source>
        <dbReference type="EMBL" id="MEY8661307.1"/>
    </source>
</evidence>
<proteinExistence type="predicted"/>
<dbReference type="RefSeq" id="WP_369939624.1">
    <property type="nucleotide sequence ID" value="NZ_JBCLUF010000001.1"/>
</dbReference>
<gene>
    <name evidence="1" type="ORF">AALT52_00155</name>
</gene>
<evidence type="ECO:0000313" key="2">
    <source>
        <dbReference type="Proteomes" id="UP001565236"/>
    </source>
</evidence>
<dbReference type="Proteomes" id="UP001565236">
    <property type="component" value="Unassembled WGS sequence"/>
</dbReference>
<keyword evidence="2" id="KW-1185">Reference proteome</keyword>
<reference evidence="1 2" key="1">
    <citation type="submission" date="2024-03" db="EMBL/GenBank/DDBJ databases">
        <title>Mouse gut bacterial collection (mGBC) of GemPharmatech.</title>
        <authorList>
            <person name="He Y."/>
            <person name="Dong L."/>
            <person name="Wu D."/>
            <person name="Gao X."/>
            <person name="Lin Z."/>
        </authorList>
    </citation>
    <scope>NUCLEOTIDE SEQUENCE [LARGE SCALE GENOMIC DNA]</scope>
    <source>
        <strain evidence="1 2">15-30</strain>
    </source>
</reference>
<dbReference type="EMBL" id="JBCLUF010000001">
    <property type="protein sequence ID" value="MEY8661307.1"/>
    <property type="molecule type" value="Genomic_DNA"/>
</dbReference>
<comment type="caution">
    <text evidence="1">The sequence shown here is derived from an EMBL/GenBank/DDBJ whole genome shotgun (WGS) entry which is preliminary data.</text>
</comment>
<name>A0ABV4DNI7_9LACO</name>
<accession>A0ABV4DNI7</accession>
<organism evidence="1 2">
    <name type="scientific">Ligilactobacillus faecis</name>
    <dbReference type="NCBI Taxonomy" id="762833"/>
    <lineage>
        <taxon>Bacteria</taxon>
        <taxon>Bacillati</taxon>
        <taxon>Bacillota</taxon>
        <taxon>Bacilli</taxon>
        <taxon>Lactobacillales</taxon>
        <taxon>Lactobacillaceae</taxon>
        <taxon>Ligilactobacillus</taxon>
    </lineage>
</organism>
<protein>
    <submittedName>
        <fullName evidence="1">Uncharacterized protein</fullName>
    </submittedName>
</protein>
<sequence>MFHLIPDDLAQAKEKLAWLKENGYETSTITSVTNDMTKDGVQDMLDVALEGPYFGTKWEEPGQVLLITDATGAKICQVLPRQGFTSFLADLENNNILYWRNLSAQVSQAIGSD</sequence>